<accession>A0A8K0VEJ2</accession>
<dbReference type="EC" id="3.2.1.4" evidence="3"/>
<evidence type="ECO:0000256" key="6">
    <source>
        <dbReference type="ARBA" id="ARBA00023295"/>
    </source>
</evidence>
<dbReference type="EMBL" id="JAESVN010000008">
    <property type="protein sequence ID" value="MBL4918778.1"/>
    <property type="molecule type" value="Genomic_DNA"/>
</dbReference>
<dbReference type="PRINTS" id="PR00735">
    <property type="entry name" value="GLHYDRLASE8"/>
</dbReference>
<dbReference type="GO" id="GO:0008810">
    <property type="term" value="F:cellulase activity"/>
    <property type="evidence" value="ECO:0007669"/>
    <property type="project" value="UniProtKB-EC"/>
</dbReference>
<dbReference type="Gene3D" id="1.50.10.10">
    <property type="match status" value="1"/>
</dbReference>
<dbReference type="SUPFAM" id="SSF48208">
    <property type="entry name" value="Six-hairpin glycosidases"/>
    <property type="match status" value="1"/>
</dbReference>
<dbReference type="GO" id="GO:0030245">
    <property type="term" value="P:cellulose catabolic process"/>
    <property type="evidence" value="ECO:0007669"/>
    <property type="project" value="UniProtKB-KW"/>
</dbReference>
<comment type="similarity">
    <text evidence="2">Belongs to the glycosyl hydrolase 8 (cellulase D) family.</text>
</comment>
<protein>
    <recommendedName>
        <fullName evidence="3">cellulase</fullName>
        <ecNumber evidence="3">3.2.1.4</ecNumber>
    </recommendedName>
</protein>
<sequence length="350" mass="38248">MSDISLNRRTCLVLLASGGASLGPWPAAAKTPDAADWVAWKAAFLAEDGRVIDHLQEQATHSEAQGYALVLAEWFGDAEVFRRIFQWTEAYLAVRNDPLLAWRWRPGAVPQIDDYNNASDGDLFYAWALARAAYRFAEPSYLARAKAIAEFLSDACLRPDPRDPARLVFLPAAEGFQDADSVTINPSYIMPLAMKELGLRTQTDKLLQASSDGESLLAEFAEAGLIPDWVTLTTQDWAISPRHSALSGYEAIRCSLFLIWSGLTEHPAVLNAAVAYKTTAGAGESPIVFDLAENTLRETSRYPGYAAVAALALCREPLPEFIASQPYYPATLHLFAKIAAHVGRPGSNLC</sequence>
<comment type="catalytic activity">
    <reaction evidence="1">
        <text>Endohydrolysis of (1-&gt;4)-beta-D-glucosidic linkages in cellulose, lichenin and cereal beta-D-glucans.</text>
        <dbReference type="EC" id="3.2.1.4"/>
    </reaction>
</comment>
<dbReference type="InterPro" id="IPR002037">
    <property type="entry name" value="Glyco_hydro_8"/>
</dbReference>
<evidence type="ECO:0000256" key="3">
    <source>
        <dbReference type="ARBA" id="ARBA00012601"/>
    </source>
</evidence>
<dbReference type="Proteomes" id="UP000648908">
    <property type="component" value="Unassembled WGS sequence"/>
</dbReference>
<evidence type="ECO:0000256" key="1">
    <source>
        <dbReference type="ARBA" id="ARBA00000966"/>
    </source>
</evidence>
<dbReference type="AlphaFoldDB" id="A0A8K0VEJ2"/>
<keyword evidence="4 9" id="KW-0378">Hydrolase</keyword>
<evidence type="ECO:0000313" key="9">
    <source>
        <dbReference type="EMBL" id="MBL4918778.1"/>
    </source>
</evidence>
<keyword evidence="10" id="KW-1185">Reference proteome</keyword>
<evidence type="ECO:0000256" key="8">
    <source>
        <dbReference type="SAM" id="SignalP"/>
    </source>
</evidence>
<evidence type="ECO:0000256" key="7">
    <source>
        <dbReference type="ARBA" id="ARBA00023326"/>
    </source>
</evidence>
<feature type="chain" id="PRO_5035446473" description="cellulase" evidence="8">
    <location>
        <begin position="30"/>
        <end position="350"/>
    </location>
</feature>
<dbReference type="InterPro" id="IPR012341">
    <property type="entry name" value="6hp_glycosidase-like_sf"/>
</dbReference>
<keyword evidence="7" id="KW-0119">Carbohydrate metabolism</keyword>
<reference evidence="9" key="1">
    <citation type="submission" date="2021-01" db="EMBL/GenBank/DDBJ databases">
        <title>Tabrizicola alba sp. nov. a motile alkaliphilic bacterium isolated from a soda lake.</title>
        <authorList>
            <person name="Szuroczki S."/>
            <person name="Abbaszade G."/>
            <person name="Schumann P."/>
            <person name="Toth E."/>
        </authorList>
    </citation>
    <scope>NUCLEOTIDE SEQUENCE</scope>
    <source>
        <strain evidence="9">DMG-N-6</strain>
    </source>
</reference>
<evidence type="ECO:0000256" key="5">
    <source>
        <dbReference type="ARBA" id="ARBA00023001"/>
    </source>
</evidence>
<keyword evidence="8" id="KW-0732">Signal</keyword>
<evidence type="ECO:0000256" key="4">
    <source>
        <dbReference type="ARBA" id="ARBA00022801"/>
    </source>
</evidence>
<evidence type="ECO:0000313" key="10">
    <source>
        <dbReference type="Proteomes" id="UP000648908"/>
    </source>
</evidence>
<organism evidence="9 10">
    <name type="scientific">Szabonella alba</name>
    <dbReference type="NCBI Taxonomy" id="2804194"/>
    <lineage>
        <taxon>Bacteria</taxon>
        <taxon>Pseudomonadati</taxon>
        <taxon>Pseudomonadota</taxon>
        <taxon>Alphaproteobacteria</taxon>
        <taxon>Rhodobacterales</taxon>
        <taxon>Paracoccaceae</taxon>
        <taxon>Szabonella</taxon>
    </lineage>
</organism>
<proteinExistence type="inferred from homology"/>
<keyword evidence="7" id="KW-0624">Polysaccharide degradation</keyword>
<gene>
    <name evidence="9" type="ORF">JL811_16255</name>
</gene>
<name>A0A8K0VEJ2_9RHOB</name>
<evidence type="ECO:0000256" key="2">
    <source>
        <dbReference type="ARBA" id="ARBA00009209"/>
    </source>
</evidence>
<feature type="signal peptide" evidence="8">
    <location>
        <begin position="1"/>
        <end position="29"/>
    </location>
</feature>
<dbReference type="RefSeq" id="WP_202689752.1">
    <property type="nucleotide sequence ID" value="NZ_JAESVN010000008.1"/>
</dbReference>
<dbReference type="Pfam" id="PF01270">
    <property type="entry name" value="Glyco_hydro_8"/>
    <property type="match status" value="1"/>
</dbReference>
<comment type="caution">
    <text evidence="9">The sequence shown here is derived from an EMBL/GenBank/DDBJ whole genome shotgun (WGS) entry which is preliminary data.</text>
</comment>
<dbReference type="InterPro" id="IPR008928">
    <property type="entry name" value="6-hairpin_glycosidase_sf"/>
</dbReference>
<keyword evidence="5" id="KW-0136">Cellulose degradation</keyword>
<keyword evidence="6" id="KW-0326">Glycosidase</keyword>